<gene>
    <name evidence="2" type="ORF">EFP84_04260</name>
</gene>
<protein>
    <submittedName>
        <fullName evidence="2">Glycosyltransferase</fullName>
    </submittedName>
</protein>
<reference evidence="2 3" key="1">
    <citation type="submission" date="2018-11" db="EMBL/GenBank/DDBJ databases">
        <title>Complete genome sequence of Leptospira kmetyi isolate LS 001/16 from soil sample associated with a leptospirosis patient in Kelantan.</title>
        <authorList>
            <person name="Muhammad Yusoff F."/>
            <person name="Muhammad Yusoff S."/>
            <person name="Ahmad M.N."/>
            <person name="Yusof N.Y."/>
            <person name="Aziah I."/>
        </authorList>
    </citation>
    <scope>NUCLEOTIDE SEQUENCE [LARGE SCALE GENOMIC DNA]</scope>
    <source>
        <strain evidence="2 3">LS 001/16</strain>
    </source>
</reference>
<name>A0AAD0URE1_9LEPT</name>
<dbReference type="InterPro" id="IPR050834">
    <property type="entry name" value="Glycosyltransf_2"/>
</dbReference>
<feature type="domain" description="Glycosyltransferase 2-like" evidence="1">
    <location>
        <begin position="9"/>
        <end position="126"/>
    </location>
</feature>
<evidence type="ECO:0000313" key="2">
    <source>
        <dbReference type="EMBL" id="AYV54808.1"/>
    </source>
</evidence>
<dbReference type="RefSeq" id="WP_123179221.1">
    <property type="nucleotide sequence ID" value="NZ_CP033614.1"/>
</dbReference>
<dbReference type="PANTHER" id="PTHR43685:SF2">
    <property type="entry name" value="GLYCOSYLTRANSFERASE 2-LIKE DOMAIN-CONTAINING PROTEIN"/>
    <property type="match status" value="1"/>
</dbReference>
<dbReference type="PANTHER" id="PTHR43685">
    <property type="entry name" value="GLYCOSYLTRANSFERASE"/>
    <property type="match status" value="1"/>
</dbReference>
<sequence length="306" mass="35719">MNAPPLPISVIIPTYNREIKVMRAIRTVLAQTKSPLEIIVVDDGSTDFTVSKIKEEFAEECGRALISILPLEHKGVSRARNRGVERARGEWIAFLDSDDEWLPEKLERQWEAICKDSNIRILQSQEIWIRNGKRVNPPSYLAKKNGEIFDQSLEFCNVTPSSVILKKELYQEAGGMDEELPACEDYDLWLRITSRYPVSLLEEFLLVRYGGHEDQLSFRYPVMDRFRIYSILKLLSSHLPNEKQRILAQKILFIKWNVLRQGKVKRHSWNEEWDFLLQSTLQEGIHSSFGIRIKEFLLSQEVWTKV</sequence>
<organism evidence="2 3">
    <name type="scientific">Leptospira kmetyi</name>
    <dbReference type="NCBI Taxonomy" id="408139"/>
    <lineage>
        <taxon>Bacteria</taxon>
        <taxon>Pseudomonadati</taxon>
        <taxon>Spirochaetota</taxon>
        <taxon>Spirochaetia</taxon>
        <taxon>Leptospirales</taxon>
        <taxon>Leptospiraceae</taxon>
        <taxon>Leptospira</taxon>
    </lineage>
</organism>
<evidence type="ECO:0000259" key="1">
    <source>
        <dbReference type="Pfam" id="PF00535"/>
    </source>
</evidence>
<evidence type="ECO:0000313" key="3">
    <source>
        <dbReference type="Proteomes" id="UP000276407"/>
    </source>
</evidence>
<accession>A0AAD0URE1</accession>
<dbReference type="Pfam" id="PF00535">
    <property type="entry name" value="Glycos_transf_2"/>
    <property type="match status" value="1"/>
</dbReference>
<dbReference type="SUPFAM" id="SSF53448">
    <property type="entry name" value="Nucleotide-diphospho-sugar transferases"/>
    <property type="match status" value="1"/>
</dbReference>
<dbReference type="InterPro" id="IPR029044">
    <property type="entry name" value="Nucleotide-diphossugar_trans"/>
</dbReference>
<dbReference type="KEGG" id="lkm:EFP84_04260"/>
<dbReference type="InterPro" id="IPR001173">
    <property type="entry name" value="Glyco_trans_2-like"/>
</dbReference>
<dbReference type="Gene3D" id="3.90.550.10">
    <property type="entry name" value="Spore Coat Polysaccharide Biosynthesis Protein SpsA, Chain A"/>
    <property type="match status" value="1"/>
</dbReference>
<proteinExistence type="predicted"/>
<dbReference type="Proteomes" id="UP000276407">
    <property type="component" value="Chromosome 1"/>
</dbReference>
<dbReference type="AlphaFoldDB" id="A0AAD0URE1"/>
<dbReference type="EMBL" id="CP033614">
    <property type="protein sequence ID" value="AYV54808.1"/>
    <property type="molecule type" value="Genomic_DNA"/>
</dbReference>